<dbReference type="AlphaFoldDB" id="A0A803MV25"/>
<dbReference type="PANTHER" id="PTHR34792">
    <property type="entry name" value="OS02G0121500 PROTEIN"/>
    <property type="match status" value="1"/>
</dbReference>
<sequence>MEKNGEEDERRVISRQSGPNKKKPHHHHLPVVSGNVEKEKLRREKVNRLSVVEREMGFDGGDEQLLHSTTVSSIKFKLPRKQNGWSDHSSGGTVSVEISKDEAEVAETLFALAGLVPHDGVHANDKDEECLDGKMSGLSKRQNNDAMPSSEGFFLLLFFLTSNPMVLTEEPKTANPAPTTNGPPRDSSKKRTVNESTLSWSKQLSEGRQMNPNSKVSVPPAHFQIPPLLRACDERQITHSTPFYCSTEQNLESRLNETNGEKFQFPKRESHINIGAVDFAASKDRENATSSNCGANALTLRPSLGLGVDGLHSQSATTIFPSSPGKASSSKIVSCKDTPSAGKVPYSINGGRKTWRRSVAHVYISHLIQVLQSSERRDTHPLDTSQLRPSQCLSTGHASGNRDDLSTAFTAGHMFGSAADKICETANDVSVLPKKCQVEDQGRSLSGKCNSKEESYNFLSLSTGAGTEVNKGGSVNRLGITMGAKDHVLQLHSVAEHNTYVPCSMPQNSFPPIRYGDHAAAVSAAPPSMPPQVHIQVPSYYSNHCGPVPLGTARSTQLSHPKQQQQIWTAQLSAQFRPSPLLSSHIANWQNSARDPHTMIPMQAHLSASRPSLETMGSKYLHISQQPQQQYLGLSPSLPMSNVKIQNSQLPSIREDKGGRFHSGGVLPLQLLCNERLLS</sequence>
<reference evidence="2" key="1">
    <citation type="journal article" date="2017" name="Nature">
        <title>The genome of Chenopodium quinoa.</title>
        <authorList>
            <person name="Jarvis D.E."/>
            <person name="Ho Y.S."/>
            <person name="Lightfoot D.J."/>
            <person name="Schmoeckel S.M."/>
            <person name="Li B."/>
            <person name="Borm T.J.A."/>
            <person name="Ohyanagi H."/>
            <person name="Mineta K."/>
            <person name="Michell C.T."/>
            <person name="Saber N."/>
            <person name="Kharbatia N.M."/>
            <person name="Rupper R.R."/>
            <person name="Sharp A.R."/>
            <person name="Dally N."/>
            <person name="Boughton B.A."/>
            <person name="Woo Y.H."/>
            <person name="Gao G."/>
            <person name="Schijlen E.G.W.M."/>
            <person name="Guo X."/>
            <person name="Momin A.A."/>
            <person name="Negrao S."/>
            <person name="Al-Babili S."/>
            <person name="Gehring C."/>
            <person name="Roessner U."/>
            <person name="Jung C."/>
            <person name="Murphy K."/>
            <person name="Arold S.T."/>
            <person name="Gojobori T."/>
            <person name="van der Linden C.G."/>
            <person name="van Loo E.N."/>
            <person name="Jellen E.N."/>
            <person name="Maughan P.J."/>
            <person name="Tester M."/>
        </authorList>
    </citation>
    <scope>NUCLEOTIDE SEQUENCE [LARGE SCALE GENOMIC DNA]</scope>
    <source>
        <strain evidence="2">cv. PI 614886</strain>
    </source>
</reference>
<feature type="compositionally biased region" description="Low complexity" evidence="1">
    <location>
        <begin position="173"/>
        <end position="184"/>
    </location>
</feature>
<proteinExistence type="predicted"/>
<organism evidence="2 3">
    <name type="scientific">Chenopodium quinoa</name>
    <name type="common">Quinoa</name>
    <dbReference type="NCBI Taxonomy" id="63459"/>
    <lineage>
        <taxon>Eukaryota</taxon>
        <taxon>Viridiplantae</taxon>
        <taxon>Streptophyta</taxon>
        <taxon>Embryophyta</taxon>
        <taxon>Tracheophyta</taxon>
        <taxon>Spermatophyta</taxon>
        <taxon>Magnoliopsida</taxon>
        <taxon>eudicotyledons</taxon>
        <taxon>Gunneridae</taxon>
        <taxon>Pentapetalae</taxon>
        <taxon>Caryophyllales</taxon>
        <taxon>Chenopodiaceae</taxon>
        <taxon>Chenopodioideae</taxon>
        <taxon>Atripliceae</taxon>
        <taxon>Chenopodium</taxon>
    </lineage>
</organism>
<dbReference type="EnsemblPlants" id="AUR62035752-RA">
    <property type="protein sequence ID" value="AUR62035752-RA:cds"/>
    <property type="gene ID" value="AUR62035752"/>
</dbReference>
<feature type="compositionally biased region" description="Polar residues" evidence="1">
    <location>
        <begin position="382"/>
        <end position="398"/>
    </location>
</feature>
<dbReference type="InterPro" id="IPR040305">
    <property type="entry name" value="At1g75730-like"/>
</dbReference>
<name>A0A803MV25_CHEQI</name>
<feature type="region of interest" description="Disordered" evidence="1">
    <location>
        <begin position="376"/>
        <end position="400"/>
    </location>
</feature>
<evidence type="ECO:0000313" key="2">
    <source>
        <dbReference type="EnsemblPlants" id="AUR62035752-RA:cds"/>
    </source>
</evidence>
<feature type="region of interest" description="Disordered" evidence="1">
    <location>
        <begin position="1"/>
        <end position="38"/>
    </location>
</feature>
<keyword evidence="3" id="KW-1185">Reference proteome</keyword>
<dbReference type="Proteomes" id="UP000596660">
    <property type="component" value="Unplaced"/>
</dbReference>
<evidence type="ECO:0000256" key="1">
    <source>
        <dbReference type="SAM" id="MobiDB-lite"/>
    </source>
</evidence>
<feature type="compositionally biased region" description="Basic and acidic residues" evidence="1">
    <location>
        <begin position="1"/>
        <end position="12"/>
    </location>
</feature>
<reference evidence="2" key="2">
    <citation type="submission" date="2021-03" db="UniProtKB">
        <authorList>
            <consortium name="EnsemblPlants"/>
        </authorList>
    </citation>
    <scope>IDENTIFICATION</scope>
</reference>
<feature type="compositionally biased region" description="Basic residues" evidence="1">
    <location>
        <begin position="20"/>
        <end position="29"/>
    </location>
</feature>
<feature type="region of interest" description="Disordered" evidence="1">
    <location>
        <begin position="169"/>
        <end position="220"/>
    </location>
</feature>
<protein>
    <submittedName>
        <fullName evidence="2">Uncharacterized protein</fullName>
    </submittedName>
</protein>
<accession>A0A803MV25</accession>
<dbReference type="Gramene" id="AUR62035752-RA">
    <property type="protein sequence ID" value="AUR62035752-RA:cds"/>
    <property type="gene ID" value="AUR62035752"/>
</dbReference>
<dbReference type="PANTHER" id="PTHR34792:SF1">
    <property type="entry name" value="OS02G0121500 PROTEIN"/>
    <property type="match status" value="1"/>
</dbReference>
<evidence type="ECO:0000313" key="3">
    <source>
        <dbReference type="Proteomes" id="UP000596660"/>
    </source>
</evidence>
<feature type="compositionally biased region" description="Polar residues" evidence="1">
    <location>
        <begin position="194"/>
        <end position="216"/>
    </location>
</feature>